<reference evidence="7 8" key="1">
    <citation type="submission" date="2019-07" db="EMBL/GenBank/DDBJ databases">
        <title>New species of Amycolatopsis and Streptomyces.</title>
        <authorList>
            <person name="Duangmal K."/>
            <person name="Teo W.F.A."/>
            <person name="Lipun K."/>
        </authorList>
    </citation>
    <scope>NUCLEOTIDE SEQUENCE [LARGE SCALE GENOMIC DNA]</scope>
    <source>
        <strain evidence="7 8">NBRC 109810</strain>
    </source>
</reference>
<dbReference type="EMBL" id="VJZD01000020">
    <property type="protein sequence ID" value="MPY31160.1"/>
    <property type="molecule type" value="Genomic_DNA"/>
</dbReference>
<dbReference type="RefSeq" id="WP_152885966.1">
    <property type="nucleotide sequence ID" value="NZ_VJZD01000020.1"/>
</dbReference>
<dbReference type="InterPro" id="IPR038658">
    <property type="entry name" value="SsgB_sf"/>
</dbReference>
<dbReference type="Gene3D" id="2.30.31.20">
    <property type="entry name" value="Sporulation-specific cell division protein SsgB"/>
    <property type="match status" value="1"/>
</dbReference>
<dbReference type="GO" id="GO:0030428">
    <property type="term" value="C:cell septum"/>
    <property type="evidence" value="ECO:0007669"/>
    <property type="project" value="UniProtKB-SubCell"/>
</dbReference>
<evidence type="ECO:0000256" key="4">
    <source>
        <dbReference type="ARBA" id="ARBA00022969"/>
    </source>
</evidence>
<evidence type="ECO:0000256" key="5">
    <source>
        <dbReference type="ARBA" id="ARBA00023210"/>
    </source>
</evidence>
<evidence type="ECO:0000256" key="6">
    <source>
        <dbReference type="ARBA" id="ARBA00023306"/>
    </source>
</evidence>
<accession>A0A5N8V7B2</accession>
<keyword evidence="6" id="KW-0131">Cell cycle</keyword>
<comment type="caution">
    <text evidence="7">The sequence shown here is derived from an EMBL/GenBank/DDBJ whole genome shotgun (WGS) entry which is preliminary data.</text>
</comment>
<keyword evidence="5" id="KW-0717">Septation</keyword>
<dbReference type="InterPro" id="IPR006776">
    <property type="entry name" value="SsgB"/>
</dbReference>
<comment type="subcellular location">
    <subcellularLocation>
        <location evidence="1">Cell septum</location>
    </subcellularLocation>
</comment>
<name>A0A5N8V7B2_9ACTN</name>
<dbReference type="AlphaFoldDB" id="A0A5N8V7B2"/>
<evidence type="ECO:0000256" key="1">
    <source>
        <dbReference type="ARBA" id="ARBA00004431"/>
    </source>
</evidence>
<dbReference type="OrthoDB" id="3853096at2"/>
<evidence type="ECO:0000313" key="8">
    <source>
        <dbReference type="Proteomes" id="UP000325849"/>
    </source>
</evidence>
<proteinExistence type="inferred from homology"/>
<evidence type="ECO:0000256" key="2">
    <source>
        <dbReference type="ARBA" id="ARBA00009323"/>
    </source>
</evidence>
<keyword evidence="3 7" id="KW-0132">Cell division</keyword>
<keyword evidence="4" id="KW-0749">Sporulation</keyword>
<comment type="similarity">
    <text evidence="2">Belongs to the SsgA family.</text>
</comment>
<dbReference type="GO" id="GO:0000917">
    <property type="term" value="P:division septum assembly"/>
    <property type="evidence" value="ECO:0007669"/>
    <property type="project" value="UniProtKB-KW"/>
</dbReference>
<protein>
    <submittedName>
        <fullName evidence="7">SsgA family sporulation/cell division regulator</fullName>
    </submittedName>
</protein>
<evidence type="ECO:0000256" key="3">
    <source>
        <dbReference type="ARBA" id="ARBA00022618"/>
    </source>
</evidence>
<sequence length="140" mass="15480">MESFKTVTQEVAVQLVISRTYSLSMCMSLRYEPTDPYVVRATFFTDTDEPVEWVLGRDLLADGLRGSAGCGDIRIWPAIGRGDQAMYLVLRSPAGTALLEIPVQEDVRAFLENTEGLVPRGTEAGHIDWNLELANLFAKG</sequence>
<dbReference type="GO" id="GO:0030435">
    <property type="term" value="P:sporulation resulting in formation of a cellular spore"/>
    <property type="evidence" value="ECO:0007669"/>
    <property type="project" value="UniProtKB-KW"/>
</dbReference>
<dbReference type="Proteomes" id="UP000325849">
    <property type="component" value="Unassembled WGS sequence"/>
</dbReference>
<evidence type="ECO:0000313" key="7">
    <source>
        <dbReference type="EMBL" id="MPY31160.1"/>
    </source>
</evidence>
<dbReference type="Pfam" id="PF04686">
    <property type="entry name" value="SsgA"/>
    <property type="match status" value="1"/>
</dbReference>
<gene>
    <name evidence="7" type="ORF">FNH09_07495</name>
</gene>
<organism evidence="7 8">
    <name type="scientific">Streptomyces adustus</name>
    <dbReference type="NCBI Taxonomy" id="1609272"/>
    <lineage>
        <taxon>Bacteria</taxon>
        <taxon>Bacillati</taxon>
        <taxon>Actinomycetota</taxon>
        <taxon>Actinomycetes</taxon>
        <taxon>Kitasatosporales</taxon>
        <taxon>Streptomycetaceae</taxon>
        <taxon>Streptomyces</taxon>
    </lineage>
</organism>
<keyword evidence="8" id="KW-1185">Reference proteome</keyword>